<evidence type="ECO:0000256" key="1">
    <source>
        <dbReference type="PROSITE-ProRule" id="PRU00176"/>
    </source>
</evidence>
<dbReference type="GO" id="GO:0000398">
    <property type="term" value="P:mRNA splicing, via spliceosome"/>
    <property type="evidence" value="ECO:0007669"/>
    <property type="project" value="TreeGrafter"/>
</dbReference>
<dbReference type="EMBL" id="ML992509">
    <property type="protein sequence ID" value="KAF2222053.1"/>
    <property type="molecule type" value="Genomic_DNA"/>
</dbReference>
<dbReference type="Pfam" id="PF04146">
    <property type="entry name" value="YTH"/>
    <property type="match status" value="1"/>
</dbReference>
<evidence type="ECO:0000313" key="5">
    <source>
        <dbReference type="EMBL" id="KAF2222053.1"/>
    </source>
</evidence>
<protein>
    <submittedName>
        <fullName evidence="5">YT521-B-like domain-containing protein</fullName>
    </submittedName>
</protein>
<feature type="compositionally biased region" description="Polar residues" evidence="2">
    <location>
        <begin position="269"/>
        <end position="284"/>
    </location>
</feature>
<gene>
    <name evidence="5" type="ORF">BDZ85DRAFT_200445</name>
</gene>
<dbReference type="Proteomes" id="UP000799538">
    <property type="component" value="Unassembled WGS sequence"/>
</dbReference>
<keyword evidence="6" id="KW-1185">Reference proteome</keyword>
<dbReference type="SMART" id="SM00360">
    <property type="entry name" value="RRM"/>
    <property type="match status" value="1"/>
</dbReference>
<feature type="region of interest" description="Disordered" evidence="2">
    <location>
        <begin position="258"/>
        <end position="351"/>
    </location>
</feature>
<dbReference type="GO" id="GO:0003729">
    <property type="term" value="F:mRNA binding"/>
    <property type="evidence" value="ECO:0007669"/>
    <property type="project" value="TreeGrafter"/>
</dbReference>
<dbReference type="GO" id="GO:1990247">
    <property type="term" value="F:N6-methyladenosine-containing RNA reader activity"/>
    <property type="evidence" value="ECO:0007669"/>
    <property type="project" value="TreeGrafter"/>
</dbReference>
<evidence type="ECO:0000313" key="6">
    <source>
        <dbReference type="Proteomes" id="UP000799538"/>
    </source>
</evidence>
<feature type="domain" description="YTH" evidence="4">
    <location>
        <begin position="190"/>
        <end position="405"/>
    </location>
</feature>
<dbReference type="InterPro" id="IPR007275">
    <property type="entry name" value="YTH_domain"/>
</dbReference>
<dbReference type="CDD" id="cd21134">
    <property type="entry name" value="YTH"/>
    <property type="match status" value="1"/>
</dbReference>
<sequence>MPANAPFLPVGTPHYGTIHHSRQILYAISNNFRAGLDTTKPTLEPTPSYPRGPPRKPKQSGFAVWVGNLSPGTTILDLKDYFSRGATNDIESVFLVSKSNCAFVNYKTAESAQSAVSRFHDSRFNGARLVCRLRHGQAPTTTTPPLAVNRNLSPISAPTTDNASPATAAPNEGQLPHRDFDTKTSAPSVDRYFVVKSLTLQDLEASVRDGIWATQSHNETALKEAFESAQDVYLIFSANKSGEYFGYARMKSNINPSAVTANPKAEPSTPASVDGPTSTPTPATQHAPKGKVVDDSARGTIFWEADSSSESDAEKDEADGIDGSHEASTERAPSRPSEKKRSTSDDPAKQDWGRPFEIEWLSTSRLPFYRTRGIRNPWNANREVKIARDGTELEPSVGRRLLDLFQQSIHNPTTTSSITYQMPEGPVVAMGSAYTGPDHGRSSS</sequence>
<evidence type="ECO:0000259" key="3">
    <source>
        <dbReference type="PROSITE" id="PS50102"/>
    </source>
</evidence>
<keyword evidence="1" id="KW-0694">RNA-binding</keyword>
<feature type="region of interest" description="Disordered" evidence="2">
    <location>
        <begin position="138"/>
        <end position="179"/>
    </location>
</feature>
<evidence type="ECO:0000259" key="4">
    <source>
        <dbReference type="PROSITE" id="PS50882"/>
    </source>
</evidence>
<evidence type="ECO:0000256" key="2">
    <source>
        <dbReference type="SAM" id="MobiDB-lite"/>
    </source>
</evidence>
<feature type="domain" description="RRM" evidence="3">
    <location>
        <begin position="62"/>
        <end position="136"/>
    </location>
</feature>
<dbReference type="InterPro" id="IPR035979">
    <property type="entry name" value="RBD_domain_sf"/>
</dbReference>
<dbReference type="PROSITE" id="PS50882">
    <property type="entry name" value="YTH"/>
    <property type="match status" value="1"/>
</dbReference>
<organism evidence="5 6">
    <name type="scientific">Elsinoe ampelina</name>
    <dbReference type="NCBI Taxonomy" id="302913"/>
    <lineage>
        <taxon>Eukaryota</taxon>
        <taxon>Fungi</taxon>
        <taxon>Dikarya</taxon>
        <taxon>Ascomycota</taxon>
        <taxon>Pezizomycotina</taxon>
        <taxon>Dothideomycetes</taxon>
        <taxon>Dothideomycetidae</taxon>
        <taxon>Myriangiales</taxon>
        <taxon>Elsinoaceae</taxon>
        <taxon>Elsinoe</taxon>
    </lineage>
</organism>
<dbReference type="AlphaFoldDB" id="A0A6A6G910"/>
<name>A0A6A6G910_9PEZI</name>
<feature type="region of interest" description="Disordered" evidence="2">
    <location>
        <begin position="37"/>
        <end position="58"/>
    </location>
</feature>
<dbReference type="InterPro" id="IPR012677">
    <property type="entry name" value="Nucleotide-bd_a/b_plait_sf"/>
</dbReference>
<feature type="compositionally biased region" description="Acidic residues" evidence="2">
    <location>
        <begin position="307"/>
        <end position="320"/>
    </location>
</feature>
<dbReference type="SUPFAM" id="SSF54928">
    <property type="entry name" value="RNA-binding domain, RBD"/>
    <property type="match status" value="1"/>
</dbReference>
<dbReference type="InterPro" id="IPR000504">
    <property type="entry name" value="RRM_dom"/>
</dbReference>
<dbReference type="CDD" id="cd00590">
    <property type="entry name" value="RRM_SF"/>
    <property type="match status" value="1"/>
</dbReference>
<dbReference type="Gene3D" id="3.30.70.330">
    <property type="match status" value="1"/>
</dbReference>
<accession>A0A6A6G910</accession>
<dbReference type="GO" id="GO:0005654">
    <property type="term" value="C:nucleoplasm"/>
    <property type="evidence" value="ECO:0007669"/>
    <property type="project" value="TreeGrafter"/>
</dbReference>
<feature type="compositionally biased region" description="Polar residues" evidence="2">
    <location>
        <begin position="138"/>
        <end position="165"/>
    </location>
</feature>
<dbReference type="InterPro" id="IPR057720">
    <property type="entry name" value="RRM_YTH1"/>
</dbReference>
<dbReference type="OrthoDB" id="306690at2759"/>
<dbReference type="Gene3D" id="3.10.590.10">
    <property type="entry name" value="ph1033 like domains"/>
    <property type="match status" value="2"/>
</dbReference>
<dbReference type="Pfam" id="PF25701">
    <property type="entry name" value="RRM_YTH1"/>
    <property type="match status" value="1"/>
</dbReference>
<proteinExistence type="predicted"/>
<dbReference type="InterPro" id="IPR045168">
    <property type="entry name" value="YTH_prot"/>
</dbReference>
<dbReference type="PANTHER" id="PTHR12357">
    <property type="entry name" value="YTH YT521-B HOMOLOGY DOMAIN-CONTAINING"/>
    <property type="match status" value="1"/>
</dbReference>
<dbReference type="PANTHER" id="PTHR12357:SF3">
    <property type="entry name" value="YTH DOMAIN-CONTAINING PROTEIN 1"/>
    <property type="match status" value="1"/>
</dbReference>
<reference evidence="6" key="1">
    <citation type="journal article" date="2020" name="Stud. Mycol.">
        <title>101 Dothideomycetes genomes: A test case for predicting lifestyles and emergence of pathogens.</title>
        <authorList>
            <person name="Haridas S."/>
            <person name="Albert R."/>
            <person name="Binder M."/>
            <person name="Bloem J."/>
            <person name="LaButti K."/>
            <person name="Salamov A."/>
            <person name="Andreopoulos B."/>
            <person name="Baker S."/>
            <person name="Barry K."/>
            <person name="Bills G."/>
            <person name="Bluhm B."/>
            <person name="Cannon C."/>
            <person name="Castanera R."/>
            <person name="Culley D."/>
            <person name="Daum C."/>
            <person name="Ezra D."/>
            <person name="Gonzalez J."/>
            <person name="Henrissat B."/>
            <person name="Kuo A."/>
            <person name="Liang C."/>
            <person name="Lipzen A."/>
            <person name="Lutzoni F."/>
            <person name="Magnuson J."/>
            <person name="Mondo S."/>
            <person name="Nolan M."/>
            <person name="Ohm R."/>
            <person name="Pangilinan J."/>
            <person name="Park H.-J."/>
            <person name="Ramirez L."/>
            <person name="Alfaro M."/>
            <person name="Sun H."/>
            <person name="Tritt A."/>
            <person name="Yoshinaga Y."/>
            <person name="Zwiers L.-H."/>
            <person name="Turgeon B."/>
            <person name="Goodwin S."/>
            <person name="Spatafora J."/>
            <person name="Crous P."/>
            <person name="Grigoriev I."/>
        </authorList>
    </citation>
    <scope>NUCLEOTIDE SEQUENCE [LARGE SCALE GENOMIC DNA]</scope>
    <source>
        <strain evidence="6">CECT 20119</strain>
    </source>
</reference>
<dbReference type="PROSITE" id="PS50102">
    <property type="entry name" value="RRM"/>
    <property type="match status" value="1"/>
</dbReference>
<dbReference type="GO" id="GO:0000381">
    <property type="term" value="P:regulation of alternative mRNA splicing, via spliceosome"/>
    <property type="evidence" value="ECO:0007669"/>
    <property type="project" value="TreeGrafter"/>
</dbReference>
<feature type="compositionally biased region" description="Basic and acidic residues" evidence="2">
    <location>
        <begin position="322"/>
        <end position="351"/>
    </location>
</feature>